<sequence>MRNRPARRAGGPRHFRAAPSSLRRTAGLATLALAGVVAVTLAGAAANGAAGFRDQATLHAEYSASFELGMLSDSGDVVALGGDPLTLEFSPGTAWVPGTTAQLSFDAVNNSPALAAELVIGIAASADDAALAEHVRVTITEQRGEDVTVLAGNPDAPGESTVTLAEAAIGLASPLERRGSAPLELGDAWDGPVGSRAIVTVYLHLLDSPELRAHSSGSLTSTLTMTGRSIV</sequence>
<evidence type="ECO:0000313" key="1">
    <source>
        <dbReference type="EMBL" id="MFD1201672.1"/>
    </source>
</evidence>
<evidence type="ECO:0000313" key="2">
    <source>
        <dbReference type="Proteomes" id="UP001597181"/>
    </source>
</evidence>
<protein>
    <recommendedName>
        <fullName evidence="3">Ribosomally synthesized peptide with SipW-like signal peptide</fullName>
    </recommendedName>
</protein>
<comment type="caution">
    <text evidence="1">The sequence shown here is derived from an EMBL/GenBank/DDBJ whole genome shotgun (WGS) entry which is preliminary data.</text>
</comment>
<dbReference type="RefSeq" id="WP_343957779.1">
    <property type="nucleotide sequence ID" value="NZ_BAAAKZ010000002.1"/>
</dbReference>
<name>A0ABW3TQJ6_9MICO</name>
<reference evidence="2" key="1">
    <citation type="journal article" date="2019" name="Int. J. Syst. Evol. Microbiol.">
        <title>The Global Catalogue of Microorganisms (GCM) 10K type strain sequencing project: providing services to taxonomists for standard genome sequencing and annotation.</title>
        <authorList>
            <consortium name="The Broad Institute Genomics Platform"/>
            <consortium name="The Broad Institute Genome Sequencing Center for Infectious Disease"/>
            <person name="Wu L."/>
            <person name="Ma J."/>
        </authorList>
    </citation>
    <scope>NUCLEOTIDE SEQUENCE [LARGE SCALE GENOMIC DNA]</scope>
    <source>
        <strain evidence="2">CCUG 50213</strain>
    </source>
</reference>
<keyword evidence="2" id="KW-1185">Reference proteome</keyword>
<proteinExistence type="predicted"/>
<evidence type="ECO:0008006" key="3">
    <source>
        <dbReference type="Google" id="ProtNLM"/>
    </source>
</evidence>
<gene>
    <name evidence="1" type="ORF">ACFQ3U_07195</name>
</gene>
<accession>A0ABW3TQJ6</accession>
<dbReference type="EMBL" id="JBHTLY010000002">
    <property type="protein sequence ID" value="MFD1201672.1"/>
    <property type="molecule type" value="Genomic_DNA"/>
</dbReference>
<organism evidence="1 2">
    <name type="scientific">Leucobacter albus</name>
    <dbReference type="NCBI Taxonomy" id="272210"/>
    <lineage>
        <taxon>Bacteria</taxon>
        <taxon>Bacillati</taxon>
        <taxon>Actinomycetota</taxon>
        <taxon>Actinomycetes</taxon>
        <taxon>Micrococcales</taxon>
        <taxon>Microbacteriaceae</taxon>
        <taxon>Leucobacter</taxon>
    </lineage>
</organism>
<dbReference type="Proteomes" id="UP001597181">
    <property type="component" value="Unassembled WGS sequence"/>
</dbReference>